<dbReference type="Pfam" id="PF13247">
    <property type="entry name" value="Fer4_11"/>
    <property type="match status" value="1"/>
</dbReference>
<evidence type="ECO:0000256" key="2">
    <source>
        <dbReference type="ARBA" id="ARBA00001966"/>
    </source>
</evidence>
<evidence type="ECO:0000256" key="10">
    <source>
        <dbReference type="ARBA" id="ARBA00023014"/>
    </source>
</evidence>
<accession>A0A6S6XWT1</accession>
<evidence type="ECO:0000256" key="4">
    <source>
        <dbReference type="ARBA" id="ARBA00022448"/>
    </source>
</evidence>
<keyword evidence="5" id="KW-0004">4Fe-4S</keyword>
<evidence type="ECO:0000256" key="9">
    <source>
        <dbReference type="ARBA" id="ARBA00023004"/>
    </source>
</evidence>
<dbReference type="GO" id="GO:0030313">
    <property type="term" value="C:cell envelope"/>
    <property type="evidence" value="ECO:0007669"/>
    <property type="project" value="UniProtKB-SubCell"/>
</dbReference>
<keyword evidence="4" id="KW-0813">Transport</keyword>
<evidence type="ECO:0000313" key="14">
    <source>
        <dbReference type="EMBL" id="CAB1370489.1"/>
    </source>
</evidence>
<dbReference type="GO" id="GO:0051538">
    <property type="term" value="F:3 iron, 4 sulfur cluster binding"/>
    <property type="evidence" value="ECO:0007669"/>
    <property type="project" value="UniProtKB-KW"/>
</dbReference>
<dbReference type="GO" id="GO:0160182">
    <property type="term" value="F:nitrate reductase (quinone) activity"/>
    <property type="evidence" value="ECO:0007669"/>
    <property type="project" value="UniProtKB-EC"/>
</dbReference>
<name>A0A6S6XWT1_9PROT</name>
<dbReference type="PROSITE" id="PS51379">
    <property type="entry name" value="4FE4S_FER_2"/>
    <property type="match status" value="3"/>
</dbReference>
<dbReference type="SUPFAM" id="SSF54862">
    <property type="entry name" value="4Fe-4S ferredoxins"/>
    <property type="match status" value="1"/>
</dbReference>
<keyword evidence="10" id="KW-0411">Iron-sulfur</keyword>
<evidence type="ECO:0000259" key="13">
    <source>
        <dbReference type="PROSITE" id="PS51379"/>
    </source>
</evidence>
<evidence type="ECO:0000256" key="7">
    <source>
        <dbReference type="ARBA" id="ARBA00022737"/>
    </source>
</evidence>
<protein>
    <submittedName>
        <fullName evidence="14">Respiratory nitrate reductase subunit beta</fullName>
        <ecNumber evidence="14">1.7.5.1</ecNumber>
    </submittedName>
</protein>
<dbReference type="NCBIfam" id="TIGR03478">
    <property type="entry name" value="DMSO_red_II_bet"/>
    <property type="match status" value="1"/>
</dbReference>
<gene>
    <name evidence="14" type="primary">narH</name>
    <name evidence="14" type="ORF">DENOEST_3335</name>
</gene>
<keyword evidence="8" id="KW-0249">Electron transport</keyword>
<feature type="domain" description="4Fe-4S ferredoxin-type" evidence="13">
    <location>
        <begin position="145"/>
        <end position="176"/>
    </location>
</feature>
<comment type="cofactor">
    <cofactor evidence="2">
        <name>[4Fe-4S] cluster</name>
        <dbReference type="ChEBI" id="CHEBI:49883"/>
    </cofactor>
</comment>
<organism evidence="14 15">
    <name type="scientific">Denitratisoma oestradiolicum</name>
    <dbReference type="NCBI Taxonomy" id="311182"/>
    <lineage>
        <taxon>Bacteria</taxon>
        <taxon>Pseudomonadati</taxon>
        <taxon>Pseudomonadota</taxon>
        <taxon>Betaproteobacteria</taxon>
        <taxon>Nitrosomonadales</taxon>
        <taxon>Sterolibacteriaceae</taxon>
        <taxon>Denitratisoma</taxon>
    </lineage>
</organism>
<dbReference type="CDD" id="cd10555">
    <property type="entry name" value="EBDH_beta"/>
    <property type="match status" value="1"/>
</dbReference>
<dbReference type="KEGG" id="doe:DENOEST_3335"/>
<keyword evidence="11" id="KW-0003">3Fe-4S</keyword>
<comment type="subcellular location">
    <subcellularLocation>
        <location evidence="3">Cell envelope</location>
    </subcellularLocation>
</comment>
<sequence length="356" mass="40459">MSEKTTTGREIDGALQKPQRQLAMVFDLNKCLGCHTCSISCKRQWTRDEGMDNQWWAVVNTMPGKGTPKNWEGMGGGWDEKGNPRPSKIPTRDEFGDAWKFNKEEVFYGGKGKTTYLKPVNAKGEDPEWGPNWDEDEGGGEYPNSHFFYLPRICNHCTHPACLEACPRGAIYKRDEDGVVLINDKQCKGFRFCMEACPYKRIYYNHVRDVGQKCIFCFPRVEKGVAPACARQCPGRLRFVGYLDDENGPIHKLVHKFKVALPLHQEYGTQPNVYYVPPLSPPAVDMNGKVDTSKPRIPTEYLEGLFGPRVKEVLAVLEVEKEKKAKGLPSELMDTLIVYKWPEDIFPDFVQDPANL</sequence>
<feature type="domain" description="4Fe-4S ferredoxin-type" evidence="13">
    <location>
        <begin position="22"/>
        <end position="51"/>
    </location>
</feature>
<dbReference type="EMBL" id="LR778301">
    <property type="protein sequence ID" value="CAB1370489.1"/>
    <property type="molecule type" value="Genomic_DNA"/>
</dbReference>
<dbReference type="Proteomes" id="UP000515733">
    <property type="component" value="Chromosome"/>
</dbReference>
<keyword evidence="6" id="KW-0479">Metal-binding</keyword>
<keyword evidence="9" id="KW-0408">Iron</keyword>
<dbReference type="GO" id="GO:0009061">
    <property type="term" value="P:anaerobic respiration"/>
    <property type="evidence" value="ECO:0007669"/>
    <property type="project" value="InterPro"/>
</dbReference>
<feature type="domain" description="4Fe-4S ferredoxin-type" evidence="13">
    <location>
        <begin position="178"/>
        <end position="207"/>
    </location>
</feature>
<keyword evidence="7" id="KW-0677">Repeat</keyword>
<evidence type="ECO:0000256" key="5">
    <source>
        <dbReference type="ARBA" id="ARBA00022485"/>
    </source>
</evidence>
<dbReference type="GO" id="GO:0042597">
    <property type="term" value="C:periplasmic space"/>
    <property type="evidence" value="ECO:0007669"/>
    <property type="project" value="InterPro"/>
</dbReference>
<keyword evidence="14" id="KW-0560">Oxidoreductase</keyword>
<proteinExistence type="predicted"/>
<keyword evidence="15" id="KW-1185">Reference proteome</keyword>
<dbReference type="AlphaFoldDB" id="A0A6S6XWT1"/>
<evidence type="ECO:0000256" key="12">
    <source>
        <dbReference type="SAM" id="MobiDB-lite"/>
    </source>
</evidence>
<dbReference type="GO" id="GO:0016020">
    <property type="term" value="C:membrane"/>
    <property type="evidence" value="ECO:0007669"/>
    <property type="project" value="TreeGrafter"/>
</dbReference>
<dbReference type="EC" id="1.7.5.1" evidence="14"/>
<dbReference type="InterPro" id="IPR017839">
    <property type="entry name" value="DMSO_Rdtase_II_Fe-S_su"/>
</dbReference>
<dbReference type="PANTHER" id="PTHR43518:SF1">
    <property type="entry name" value="RESPIRATORY NITRATE REDUCTASE 1 BETA CHAIN"/>
    <property type="match status" value="1"/>
</dbReference>
<evidence type="ECO:0000313" key="15">
    <source>
        <dbReference type="Proteomes" id="UP000515733"/>
    </source>
</evidence>
<evidence type="ECO:0000256" key="8">
    <source>
        <dbReference type="ARBA" id="ARBA00022982"/>
    </source>
</evidence>
<dbReference type="Gene3D" id="3.30.70.20">
    <property type="match status" value="3"/>
</dbReference>
<dbReference type="GO" id="GO:0009055">
    <property type="term" value="F:electron transfer activity"/>
    <property type="evidence" value="ECO:0007669"/>
    <property type="project" value="TreeGrafter"/>
</dbReference>
<reference evidence="14 15" key="1">
    <citation type="submission" date="2020-03" db="EMBL/GenBank/DDBJ databases">
        <authorList>
            <consortium name="Genoscope - CEA"/>
            <person name="William W."/>
        </authorList>
    </citation>
    <scope>NUCLEOTIDE SEQUENCE [LARGE SCALE GENOMIC DNA]</scope>
    <source>
        <strain evidence="15">DSM 16959</strain>
    </source>
</reference>
<feature type="region of interest" description="Disordered" evidence="12">
    <location>
        <begin position="63"/>
        <end position="93"/>
    </location>
</feature>
<evidence type="ECO:0000256" key="6">
    <source>
        <dbReference type="ARBA" id="ARBA00022723"/>
    </source>
</evidence>
<dbReference type="InterPro" id="IPR017896">
    <property type="entry name" value="4Fe4S_Fe-S-bd"/>
</dbReference>
<evidence type="ECO:0000256" key="1">
    <source>
        <dbReference type="ARBA" id="ARBA00001927"/>
    </source>
</evidence>
<evidence type="ECO:0000256" key="11">
    <source>
        <dbReference type="ARBA" id="ARBA00023291"/>
    </source>
</evidence>
<dbReference type="RefSeq" id="WP_170228317.1">
    <property type="nucleotide sequence ID" value="NZ_LR778301.1"/>
</dbReference>
<dbReference type="GO" id="GO:0051539">
    <property type="term" value="F:4 iron, 4 sulfur cluster binding"/>
    <property type="evidence" value="ECO:0007669"/>
    <property type="project" value="UniProtKB-KW"/>
</dbReference>
<dbReference type="PANTHER" id="PTHR43518">
    <property type="entry name" value="NITRATE REDUCTASE BETA SUBUNIT"/>
    <property type="match status" value="1"/>
</dbReference>
<evidence type="ECO:0000256" key="3">
    <source>
        <dbReference type="ARBA" id="ARBA00004196"/>
    </source>
</evidence>
<comment type="cofactor">
    <cofactor evidence="1">
        <name>[3Fe-4S] cluster</name>
        <dbReference type="ChEBI" id="CHEBI:21137"/>
    </cofactor>
</comment>
<dbReference type="GO" id="GO:0046872">
    <property type="term" value="F:metal ion binding"/>
    <property type="evidence" value="ECO:0007669"/>
    <property type="project" value="UniProtKB-KW"/>
</dbReference>